<feature type="binding site" evidence="8">
    <location>
        <position position="12"/>
    </location>
    <ligand>
        <name>Mg(2+)</name>
        <dbReference type="ChEBI" id="CHEBI:18420"/>
    </ligand>
</feature>
<dbReference type="PANTHER" id="PTHR33653:SF1">
    <property type="entry name" value="RIBONUCLEASE VAPC2"/>
    <property type="match status" value="1"/>
</dbReference>
<gene>
    <name evidence="8" type="primary">vapC</name>
    <name evidence="10" type="ORF">L9S41_15810</name>
</gene>
<keyword evidence="5 8" id="KW-0378">Hydrolase</keyword>
<dbReference type="Pfam" id="PF01850">
    <property type="entry name" value="PIN"/>
    <property type="match status" value="1"/>
</dbReference>
<comment type="function">
    <text evidence="8">Toxic component of a toxin-antitoxin (TA) system. An RNase.</text>
</comment>
<dbReference type="RefSeq" id="WP_260747487.1">
    <property type="nucleotide sequence ID" value="NZ_CP092109.1"/>
</dbReference>
<dbReference type="EMBL" id="CP092109">
    <property type="protein sequence ID" value="UWZ79130.1"/>
    <property type="molecule type" value="Genomic_DNA"/>
</dbReference>
<evidence type="ECO:0000313" key="11">
    <source>
        <dbReference type="Proteomes" id="UP001060414"/>
    </source>
</evidence>
<evidence type="ECO:0000256" key="5">
    <source>
        <dbReference type="ARBA" id="ARBA00022801"/>
    </source>
</evidence>
<dbReference type="Proteomes" id="UP001060414">
    <property type="component" value="Chromosome"/>
</dbReference>
<keyword evidence="8" id="KW-0800">Toxin</keyword>
<reference evidence="10" key="1">
    <citation type="journal article" date="2022" name="Environ. Microbiol.">
        <title>Geoalkalibacter halelectricus SAP #1 sp. nov. possessing extracellular electron transfer and mineral#reducing capabilities from a haloalkaline environment.</title>
        <authorList>
            <person name="Yadav S."/>
            <person name="Singh R."/>
            <person name="Sundharam S.S."/>
            <person name="Chaudhary S."/>
            <person name="Krishnamurthi S."/>
            <person name="Patil S.A."/>
        </authorList>
    </citation>
    <scope>NUCLEOTIDE SEQUENCE</scope>
    <source>
        <strain evidence="10">SAP-1</strain>
    </source>
</reference>
<evidence type="ECO:0000259" key="9">
    <source>
        <dbReference type="Pfam" id="PF01850"/>
    </source>
</evidence>
<evidence type="ECO:0000256" key="4">
    <source>
        <dbReference type="ARBA" id="ARBA00022723"/>
    </source>
</evidence>
<evidence type="ECO:0000256" key="8">
    <source>
        <dbReference type="HAMAP-Rule" id="MF_00265"/>
    </source>
</evidence>
<feature type="binding site" evidence="8">
    <location>
        <position position="100"/>
    </location>
    <ligand>
        <name>Mg(2+)</name>
        <dbReference type="ChEBI" id="CHEBI:18420"/>
    </ligand>
</feature>
<dbReference type="InterPro" id="IPR022907">
    <property type="entry name" value="VapC_family"/>
</dbReference>
<evidence type="ECO:0000256" key="7">
    <source>
        <dbReference type="ARBA" id="ARBA00038093"/>
    </source>
</evidence>
<evidence type="ECO:0000256" key="2">
    <source>
        <dbReference type="ARBA" id="ARBA00022649"/>
    </source>
</evidence>
<organism evidence="10 11">
    <name type="scientific">Geoalkalibacter halelectricus</name>
    <dbReference type="NCBI Taxonomy" id="2847045"/>
    <lineage>
        <taxon>Bacteria</taxon>
        <taxon>Pseudomonadati</taxon>
        <taxon>Thermodesulfobacteriota</taxon>
        <taxon>Desulfuromonadia</taxon>
        <taxon>Desulfuromonadales</taxon>
        <taxon>Geoalkalibacteraceae</taxon>
        <taxon>Geoalkalibacter</taxon>
    </lineage>
</organism>
<dbReference type="PANTHER" id="PTHR33653">
    <property type="entry name" value="RIBONUCLEASE VAPC2"/>
    <property type="match status" value="1"/>
</dbReference>
<evidence type="ECO:0000256" key="3">
    <source>
        <dbReference type="ARBA" id="ARBA00022722"/>
    </source>
</evidence>
<dbReference type="Gene3D" id="3.40.50.1010">
    <property type="entry name" value="5'-nuclease"/>
    <property type="match status" value="1"/>
</dbReference>
<accession>A0ABY5ZMM4</accession>
<keyword evidence="4 8" id="KW-0479">Metal-binding</keyword>
<dbReference type="CDD" id="cd18759">
    <property type="entry name" value="PIN_MtVapC3-like"/>
    <property type="match status" value="1"/>
</dbReference>
<evidence type="ECO:0000256" key="6">
    <source>
        <dbReference type="ARBA" id="ARBA00022842"/>
    </source>
</evidence>
<dbReference type="InterPro" id="IPR002716">
    <property type="entry name" value="PIN_dom"/>
</dbReference>
<name>A0ABY5ZMM4_9BACT</name>
<keyword evidence="11" id="KW-1185">Reference proteome</keyword>
<dbReference type="SUPFAM" id="SSF88723">
    <property type="entry name" value="PIN domain-like"/>
    <property type="match status" value="1"/>
</dbReference>
<protein>
    <recommendedName>
        <fullName evidence="8">Ribonuclease VapC</fullName>
        <shortName evidence="8">RNase VapC</shortName>
        <ecNumber evidence="8">3.1.-.-</ecNumber>
    </recommendedName>
    <alternativeName>
        <fullName evidence="8">Toxin VapC</fullName>
    </alternativeName>
</protein>
<feature type="domain" description="PIN" evidence="9">
    <location>
        <begin position="9"/>
        <end position="125"/>
    </location>
</feature>
<proteinExistence type="inferred from homology"/>
<evidence type="ECO:0000256" key="1">
    <source>
        <dbReference type="ARBA" id="ARBA00001946"/>
    </source>
</evidence>
<dbReference type="InterPro" id="IPR029060">
    <property type="entry name" value="PIN-like_dom_sf"/>
</dbReference>
<dbReference type="EC" id="3.1.-.-" evidence="8"/>
<keyword evidence="2 8" id="KW-1277">Toxin-antitoxin system</keyword>
<sequence>METAALARVLIDTSVWIAFFRKNEPYHSLVSQWMDDDQVVCCGFILAELIQGAKSDKELAVLEDFLQVFPFIPESPELWVAAGKLSYQLRRKGVTVGLSDCLIAVAAASDNAQVATLDNHFDALCRPAGISLFPLR</sequence>
<keyword evidence="3 8" id="KW-0540">Nuclease</keyword>
<keyword evidence="6 8" id="KW-0460">Magnesium</keyword>
<comment type="similarity">
    <text evidence="7 8">Belongs to the PINc/VapC protein family.</text>
</comment>
<comment type="cofactor">
    <cofactor evidence="1 8">
        <name>Mg(2+)</name>
        <dbReference type="ChEBI" id="CHEBI:18420"/>
    </cofactor>
</comment>
<dbReference type="HAMAP" id="MF_00265">
    <property type="entry name" value="VapC_Nob1"/>
    <property type="match status" value="1"/>
</dbReference>
<evidence type="ECO:0000313" key="10">
    <source>
        <dbReference type="EMBL" id="UWZ79130.1"/>
    </source>
</evidence>
<dbReference type="InterPro" id="IPR050556">
    <property type="entry name" value="Type_II_TA_system_RNase"/>
</dbReference>